<feature type="transmembrane region" description="Helical" evidence="1">
    <location>
        <begin position="21"/>
        <end position="40"/>
    </location>
</feature>
<protein>
    <submittedName>
        <fullName evidence="2">Uncharacterized protein</fullName>
    </submittedName>
</protein>
<keyword evidence="1" id="KW-0472">Membrane</keyword>
<comment type="caution">
    <text evidence="2">The sequence shown here is derived from an EMBL/GenBank/DDBJ whole genome shotgun (WGS) entry which is preliminary data.</text>
</comment>
<dbReference type="PATRIC" id="fig|1240687.3.peg.3140"/>
<name>M6F879_9LEPT</name>
<organism evidence="2 3">
    <name type="scientific">Leptospira kirschneri serovar Bulgarica str. Nikolaevo</name>
    <dbReference type="NCBI Taxonomy" id="1240687"/>
    <lineage>
        <taxon>Bacteria</taxon>
        <taxon>Pseudomonadati</taxon>
        <taxon>Spirochaetota</taxon>
        <taxon>Spirochaetia</taxon>
        <taxon>Leptospirales</taxon>
        <taxon>Leptospiraceae</taxon>
        <taxon>Leptospira</taxon>
    </lineage>
</organism>
<gene>
    <name evidence="2" type="ORF">LEP1GSC008_4037</name>
</gene>
<evidence type="ECO:0000313" key="2">
    <source>
        <dbReference type="EMBL" id="EMK23252.1"/>
    </source>
</evidence>
<proteinExistence type="predicted"/>
<reference evidence="2 3" key="1">
    <citation type="submission" date="2013-01" db="EMBL/GenBank/DDBJ databases">
        <authorList>
            <person name="Harkins D.M."/>
            <person name="Durkin A.S."/>
            <person name="Brinkac L.M."/>
            <person name="Haft D.H."/>
            <person name="Selengut J.D."/>
            <person name="Sanka R."/>
            <person name="DePew J."/>
            <person name="Purushe J."/>
            <person name="Galloway R.L."/>
            <person name="Vinetz J.M."/>
            <person name="Sutton G.G."/>
            <person name="Nierman W.C."/>
            <person name="Fouts D.E."/>
        </authorList>
    </citation>
    <scope>NUCLEOTIDE SEQUENCE [LARGE SCALE GENOMIC DNA]</scope>
    <source>
        <strain evidence="2 3">Nikolaevo</strain>
    </source>
</reference>
<accession>M6F879</accession>
<keyword evidence="1" id="KW-1133">Transmembrane helix</keyword>
<dbReference type="AlphaFoldDB" id="M6F879"/>
<keyword evidence="1" id="KW-0812">Transmembrane</keyword>
<dbReference type="EMBL" id="ANCE01000150">
    <property type="protein sequence ID" value="EMK23252.1"/>
    <property type="molecule type" value="Genomic_DNA"/>
</dbReference>
<evidence type="ECO:0000313" key="3">
    <source>
        <dbReference type="Proteomes" id="UP000011980"/>
    </source>
</evidence>
<dbReference type="Proteomes" id="UP000011980">
    <property type="component" value="Unassembled WGS sequence"/>
</dbReference>
<sequence>MTGTESAVRIRSNFYYAEFTFLKYKNLGLLLYILSLYLNFE</sequence>
<evidence type="ECO:0000256" key="1">
    <source>
        <dbReference type="SAM" id="Phobius"/>
    </source>
</evidence>